<organism evidence="1 2">
    <name type="scientific">Mucuna pruriens</name>
    <name type="common">Velvet bean</name>
    <name type="synonym">Dolichos pruriens</name>
    <dbReference type="NCBI Taxonomy" id="157652"/>
    <lineage>
        <taxon>Eukaryota</taxon>
        <taxon>Viridiplantae</taxon>
        <taxon>Streptophyta</taxon>
        <taxon>Embryophyta</taxon>
        <taxon>Tracheophyta</taxon>
        <taxon>Spermatophyta</taxon>
        <taxon>Magnoliopsida</taxon>
        <taxon>eudicotyledons</taxon>
        <taxon>Gunneridae</taxon>
        <taxon>Pentapetalae</taxon>
        <taxon>rosids</taxon>
        <taxon>fabids</taxon>
        <taxon>Fabales</taxon>
        <taxon>Fabaceae</taxon>
        <taxon>Papilionoideae</taxon>
        <taxon>50 kb inversion clade</taxon>
        <taxon>NPAAA clade</taxon>
        <taxon>indigoferoid/millettioid clade</taxon>
        <taxon>Phaseoleae</taxon>
        <taxon>Mucuna</taxon>
    </lineage>
</organism>
<reference evidence="1" key="1">
    <citation type="submission" date="2018-05" db="EMBL/GenBank/DDBJ databases">
        <title>Draft genome of Mucuna pruriens seed.</title>
        <authorList>
            <person name="Nnadi N.E."/>
            <person name="Vos R."/>
            <person name="Hasami M.H."/>
            <person name="Devisetty U.K."/>
            <person name="Aguiy J.C."/>
        </authorList>
    </citation>
    <scope>NUCLEOTIDE SEQUENCE [LARGE SCALE GENOMIC DNA]</scope>
    <source>
        <strain evidence="1">JCA_2017</strain>
    </source>
</reference>
<keyword evidence="2" id="KW-1185">Reference proteome</keyword>
<protein>
    <submittedName>
        <fullName evidence="1">Uncharacterized protein</fullName>
    </submittedName>
</protein>
<comment type="caution">
    <text evidence="1">The sequence shown here is derived from an EMBL/GenBank/DDBJ whole genome shotgun (WGS) entry which is preliminary data.</text>
</comment>
<sequence length="83" mass="9413">MLSQSVCTLCGKVLLDLDTSLHVIFPNKITNKSYRTKKRQRNVNNGIQTQKEQSLNGLTHNMLMCGRLLQDVTTQTSDNFEEA</sequence>
<feature type="non-terminal residue" evidence="1">
    <location>
        <position position="1"/>
    </location>
</feature>
<dbReference type="OrthoDB" id="1428739at2759"/>
<accession>A0A371FYX0</accession>
<gene>
    <name evidence="1" type="ORF">CR513_35637</name>
</gene>
<dbReference type="Proteomes" id="UP000257109">
    <property type="component" value="Unassembled WGS sequence"/>
</dbReference>
<evidence type="ECO:0000313" key="2">
    <source>
        <dbReference type="Proteomes" id="UP000257109"/>
    </source>
</evidence>
<dbReference type="AlphaFoldDB" id="A0A371FYX0"/>
<name>A0A371FYX0_MUCPR</name>
<proteinExistence type="predicted"/>
<dbReference type="EMBL" id="QJKJ01007362">
    <property type="protein sequence ID" value="RDX83440.1"/>
    <property type="molecule type" value="Genomic_DNA"/>
</dbReference>
<evidence type="ECO:0000313" key="1">
    <source>
        <dbReference type="EMBL" id="RDX83440.1"/>
    </source>
</evidence>